<keyword evidence="4" id="KW-1185">Reference proteome</keyword>
<dbReference type="SUPFAM" id="SSF48179">
    <property type="entry name" value="6-phosphogluconate dehydrogenase C-terminal domain-like"/>
    <property type="match status" value="1"/>
</dbReference>
<evidence type="ECO:0000313" key="4">
    <source>
        <dbReference type="Proteomes" id="UP001213623"/>
    </source>
</evidence>
<name>A0AAF0J7D9_9BASI</name>
<sequence length="402" mass="44416">MPLESERPRPEVLLLGLGGVGVVYAYALQQGGANVTCVCRSNYDAVRERGIDFFSDKFGTHRGWRPHRVVRSPEELGPVPFDYVVCCFKCLPDVHPNHEVVRPYLERNRALQPAQLPTVVYIQNGIDIEEASHQHLVLGEQPLARGILSGLSWVAVTMSTDGHTVEHSHMEKLRTGTYPSPRDGAVPAGLEDAQSAFIDLMRRGGSDAYASDDITPDRWSKLLWNVSWGALSLLARRPVLELLQAGALETTVGAVRGLLLEMLAVVRAAGLGEDRFPASHMDQVLQATLVCSPAEICITKNPKKVLDAPTFASFRSDFKPSILIDMERQRPMELDALFVHVVRRARRTGVATPRLDMVLASVRPSQLAFIRQQRHEDAVLPHEECYIGPCDALVGDIPILGM</sequence>
<dbReference type="InterPro" id="IPR008927">
    <property type="entry name" value="6-PGluconate_DH-like_C_sf"/>
</dbReference>
<dbReference type="PANTHER" id="PTHR21708:SF43">
    <property type="entry name" value="KETOPANTOATE REDUCTASE C-TERMINAL DOMAIN-CONTAINING PROTEIN"/>
    <property type="match status" value="1"/>
</dbReference>
<dbReference type="GO" id="GO:0005737">
    <property type="term" value="C:cytoplasm"/>
    <property type="evidence" value="ECO:0007669"/>
    <property type="project" value="TreeGrafter"/>
</dbReference>
<dbReference type="Proteomes" id="UP001213623">
    <property type="component" value="Chromosome 3"/>
</dbReference>
<dbReference type="Gene3D" id="1.10.1040.10">
    <property type="entry name" value="N-(1-d-carboxylethyl)-l-norvaline Dehydrogenase, domain 2"/>
    <property type="match status" value="1"/>
</dbReference>
<keyword evidence="3" id="KW-0560">Oxidoreductase</keyword>
<feature type="domain" description="Ketopantoate reductase C-terminal" evidence="2">
    <location>
        <begin position="213"/>
        <end position="363"/>
    </location>
</feature>
<dbReference type="Pfam" id="PF08546">
    <property type="entry name" value="ApbA_C"/>
    <property type="match status" value="1"/>
</dbReference>
<reference evidence="3" key="1">
    <citation type="submission" date="2023-03" db="EMBL/GenBank/DDBJ databases">
        <title>Mating type loci evolution in Malassezia.</title>
        <authorList>
            <person name="Coelho M.A."/>
        </authorList>
    </citation>
    <scope>NUCLEOTIDE SEQUENCE</scope>
    <source>
        <strain evidence="3">CBS 9557</strain>
    </source>
</reference>
<dbReference type="AlphaFoldDB" id="A0AAF0J7D9"/>
<dbReference type="EMBL" id="CP119894">
    <property type="protein sequence ID" value="WFD26965.1"/>
    <property type="molecule type" value="Genomic_DNA"/>
</dbReference>
<feature type="domain" description="Ketopantoate reductase N-terminal" evidence="1">
    <location>
        <begin position="12"/>
        <end position="178"/>
    </location>
</feature>
<protein>
    <submittedName>
        <fullName evidence="3">2-dehydropantoate 2-reductase</fullName>
        <ecNumber evidence="3">1.1.1.169</ecNumber>
    </submittedName>
</protein>
<evidence type="ECO:0000259" key="2">
    <source>
        <dbReference type="Pfam" id="PF08546"/>
    </source>
</evidence>
<evidence type="ECO:0000313" key="3">
    <source>
        <dbReference type="EMBL" id="WFD26965.1"/>
    </source>
</evidence>
<proteinExistence type="predicted"/>
<organism evidence="3 4">
    <name type="scientific">Malassezia nana</name>
    <dbReference type="NCBI Taxonomy" id="180528"/>
    <lineage>
        <taxon>Eukaryota</taxon>
        <taxon>Fungi</taxon>
        <taxon>Dikarya</taxon>
        <taxon>Basidiomycota</taxon>
        <taxon>Ustilaginomycotina</taxon>
        <taxon>Malasseziomycetes</taxon>
        <taxon>Malasseziales</taxon>
        <taxon>Malasseziaceae</taxon>
        <taxon>Malassezia</taxon>
    </lineage>
</organism>
<dbReference type="InterPro" id="IPR013328">
    <property type="entry name" value="6PGD_dom2"/>
</dbReference>
<dbReference type="GO" id="GO:0008677">
    <property type="term" value="F:2-dehydropantoate 2-reductase activity"/>
    <property type="evidence" value="ECO:0007669"/>
    <property type="project" value="UniProtKB-EC"/>
</dbReference>
<dbReference type="EC" id="1.1.1.169" evidence="3"/>
<dbReference type="PANTHER" id="PTHR21708">
    <property type="entry name" value="PROBABLE 2-DEHYDROPANTOATE 2-REDUCTASE"/>
    <property type="match status" value="1"/>
</dbReference>
<dbReference type="InterPro" id="IPR051402">
    <property type="entry name" value="KPR-Related"/>
</dbReference>
<dbReference type="InterPro" id="IPR013752">
    <property type="entry name" value="KPA_reductase"/>
</dbReference>
<gene>
    <name evidence="3" type="ORF">MNAN1_001954</name>
</gene>
<dbReference type="Gene3D" id="3.40.50.720">
    <property type="entry name" value="NAD(P)-binding Rossmann-like Domain"/>
    <property type="match status" value="1"/>
</dbReference>
<dbReference type="Pfam" id="PF02558">
    <property type="entry name" value="ApbA"/>
    <property type="match status" value="1"/>
</dbReference>
<evidence type="ECO:0000259" key="1">
    <source>
        <dbReference type="Pfam" id="PF02558"/>
    </source>
</evidence>
<accession>A0AAF0J7D9</accession>
<dbReference type="InterPro" id="IPR013332">
    <property type="entry name" value="KPR_N"/>
</dbReference>